<dbReference type="AlphaFoldDB" id="A0AAQ4FHL8"/>
<evidence type="ECO:0000256" key="4">
    <source>
        <dbReference type="ARBA" id="ARBA00023157"/>
    </source>
</evidence>
<organism evidence="8 9">
    <name type="scientific">Amblyomma americanum</name>
    <name type="common">Lone star tick</name>
    <dbReference type="NCBI Taxonomy" id="6943"/>
    <lineage>
        <taxon>Eukaryota</taxon>
        <taxon>Metazoa</taxon>
        <taxon>Ecdysozoa</taxon>
        <taxon>Arthropoda</taxon>
        <taxon>Chelicerata</taxon>
        <taxon>Arachnida</taxon>
        <taxon>Acari</taxon>
        <taxon>Parasitiformes</taxon>
        <taxon>Ixodida</taxon>
        <taxon>Ixodoidea</taxon>
        <taxon>Ixodidae</taxon>
        <taxon>Amblyomminae</taxon>
        <taxon>Amblyomma</taxon>
    </lineage>
</organism>
<dbReference type="Proteomes" id="UP001321473">
    <property type="component" value="Unassembled WGS sequence"/>
</dbReference>
<evidence type="ECO:0000313" key="8">
    <source>
        <dbReference type="EMBL" id="KAK8786824.1"/>
    </source>
</evidence>
<keyword evidence="7" id="KW-0812">Transmembrane</keyword>
<dbReference type="EMBL" id="JARKHS020002359">
    <property type="protein sequence ID" value="KAK8786824.1"/>
    <property type="molecule type" value="Genomic_DNA"/>
</dbReference>
<gene>
    <name evidence="8" type="ORF">V5799_023399</name>
</gene>
<keyword evidence="9" id="KW-1185">Reference proteome</keyword>
<comment type="caution">
    <text evidence="8">The sequence shown here is derived from an EMBL/GenBank/DDBJ whole genome shotgun (WGS) entry which is preliminary data.</text>
</comment>
<keyword evidence="4 6" id="KW-1015">Disulfide bond</keyword>
<evidence type="ECO:0000256" key="6">
    <source>
        <dbReference type="RuleBase" id="RU369006"/>
    </source>
</evidence>
<proteinExistence type="predicted"/>
<sequence length="110" mass="12059">MALEVFPTFIIVIIISILMASGTGLTAERRQQECSTAHLYTEDGKIRAGCAMKCNYGSNGYFTNSEVCTDAPDELFNRMKPGHNYTCQLGQCGHNAKCQLSGLLTGCWKL</sequence>
<dbReference type="InterPro" id="IPR045797">
    <property type="entry name" value="EVA_Class_A"/>
</dbReference>
<dbReference type="GO" id="GO:0019957">
    <property type="term" value="F:C-C chemokine binding"/>
    <property type="evidence" value="ECO:0007669"/>
    <property type="project" value="InterPro"/>
</dbReference>
<evidence type="ECO:0000313" key="9">
    <source>
        <dbReference type="Proteomes" id="UP001321473"/>
    </source>
</evidence>
<comment type="function">
    <text evidence="6">Salivary chemokine-binding protein which binds to host chemokines.</text>
</comment>
<dbReference type="GO" id="GO:0005576">
    <property type="term" value="C:extracellular region"/>
    <property type="evidence" value="ECO:0007669"/>
    <property type="project" value="UniProtKB-SubCell"/>
</dbReference>
<keyword evidence="5 6" id="KW-0325">Glycoprotein</keyword>
<reference evidence="8 9" key="1">
    <citation type="journal article" date="2023" name="Arcadia Sci">
        <title>De novo assembly of a long-read Amblyomma americanum tick genome.</title>
        <authorList>
            <person name="Chou S."/>
            <person name="Poskanzer K.E."/>
            <person name="Rollins M."/>
            <person name="Thuy-Boun P.S."/>
        </authorList>
    </citation>
    <scope>NUCLEOTIDE SEQUENCE [LARGE SCALE GENOMIC DNA]</scope>
    <source>
        <strain evidence="8">F_SG_1</strain>
        <tissue evidence="8">Salivary glands</tissue>
    </source>
</reference>
<dbReference type="Gene3D" id="2.30.130.100">
    <property type="match status" value="1"/>
</dbReference>
<protein>
    <recommendedName>
        <fullName evidence="6">Evasin</fullName>
    </recommendedName>
</protein>
<keyword evidence="7" id="KW-1133">Transmembrane helix</keyword>
<comment type="subcellular location">
    <subcellularLocation>
        <location evidence="1 6">Secreted</location>
    </subcellularLocation>
</comment>
<evidence type="ECO:0000256" key="7">
    <source>
        <dbReference type="SAM" id="Phobius"/>
    </source>
</evidence>
<keyword evidence="2 6" id="KW-0964">Secreted</keyword>
<keyword evidence="7" id="KW-0472">Membrane</keyword>
<evidence type="ECO:0000256" key="1">
    <source>
        <dbReference type="ARBA" id="ARBA00004613"/>
    </source>
</evidence>
<evidence type="ECO:0000256" key="3">
    <source>
        <dbReference type="ARBA" id="ARBA00022729"/>
    </source>
</evidence>
<dbReference type="Pfam" id="PF19429">
    <property type="entry name" value="EVA_Class_A"/>
    <property type="match status" value="1"/>
</dbReference>
<name>A0AAQ4FHL8_AMBAM</name>
<evidence type="ECO:0000256" key="2">
    <source>
        <dbReference type="ARBA" id="ARBA00022525"/>
    </source>
</evidence>
<feature type="transmembrane region" description="Helical" evidence="7">
    <location>
        <begin position="6"/>
        <end position="27"/>
    </location>
</feature>
<evidence type="ECO:0000256" key="5">
    <source>
        <dbReference type="ARBA" id="ARBA00023180"/>
    </source>
</evidence>
<accession>A0AAQ4FHL8</accession>
<keyword evidence="3 6" id="KW-0732">Signal</keyword>